<keyword evidence="3" id="KW-1185">Reference proteome</keyword>
<dbReference type="Gene3D" id="3.40.50.300">
    <property type="entry name" value="P-loop containing nucleotide triphosphate hydrolases"/>
    <property type="match status" value="1"/>
</dbReference>
<evidence type="ECO:0000313" key="3">
    <source>
        <dbReference type="Proteomes" id="UP000251402"/>
    </source>
</evidence>
<dbReference type="InterPro" id="IPR007111">
    <property type="entry name" value="NACHT_NTPase"/>
</dbReference>
<dbReference type="Proteomes" id="UP000251402">
    <property type="component" value="Chromosome"/>
</dbReference>
<name>A0A5C1HZW8_9SPHI</name>
<organism evidence="2 3">
    <name type="scientific">Mucilaginibacter rubeus</name>
    <dbReference type="NCBI Taxonomy" id="2027860"/>
    <lineage>
        <taxon>Bacteria</taxon>
        <taxon>Pseudomonadati</taxon>
        <taxon>Bacteroidota</taxon>
        <taxon>Sphingobacteriia</taxon>
        <taxon>Sphingobacteriales</taxon>
        <taxon>Sphingobacteriaceae</taxon>
        <taxon>Mucilaginibacter</taxon>
    </lineage>
</organism>
<protein>
    <submittedName>
        <fullName evidence="2">NACHT domain-containing protein</fullName>
    </submittedName>
</protein>
<dbReference type="Pfam" id="PF05729">
    <property type="entry name" value="NACHT"/>
    <property type="match status" value="1"/>
</dbReference>
<dbReference type="KEGG" id="mrub:DEO27_014740"/>
<evidence type="ECO:0000259" key="1">
    <source>
        <dbReference type="Pfam" id="PF05729"/>
    </source>
</evidence>
<dbReference type="OrthoDB" id="956377at2"/>
<gene>
    <name evidence="2" type="ORF">DEO27_014740</name>
</gene>
<sequence>MHLFSTYHFDLLKKELTEKAGMAYITPADCKALSLMLFGKTQKSISETTLKRIFGFAYSKFTPSLFTMNALAEFCGYTGWDAFCQSKQKTVVKKESHVYKPGKITAKADRITNFTLQTQINHSGIPFQYTIPRNFINEQLSIFMQQPYTATVFTAPAGYGKTIGLCHWVKDLIKANTQKDEKDLILFFNGNTLNSSLQNIHLNHWLMGLIGLSPDEDLDGLAEMAEDFSGRFILIIDGFDEFYFKNNTFETVFKQLADIIAMYHKYPWFKVILTMRSSTWSNFREDIIGQPDLWFTGFMMDSSQKLNVPLFTTEQIKKLCDNINPNIAHDITLPIIDKLSHPLYFQYYYQRYSDNFSLSHFNDLTYYNLVAANYYHNVYKGHYAIEKVLLITGIINQMDTDNRVYEVSKIRIFELIKKYGSAYQEMLSAGIIEELNLSRENKLNFVVKMIDDTTLEYALAMILMYNNNYVFDDNLVNLTDLVFGRDKKLPIIKWFIYNAVHKDYRFELKALLSVQLLPKEKSEIIRFIGELLKIQHVNTKMTERMEDLFRQVCSEEFFNYFISLEFIDIGYEEVLETFLQFRLSNQQQILIKTCLAAIAIMQLDLTKIEKHFNDLKQYNLKALQNLPINPVNCIETILFYLKYGIIKKESLTEITRFYFNPVQNTGVSKGFTEVVYLLALYTSTICQKHNKAAKFINGLNKVYRGYSTGYAFILKTVMAESYLASGYEDKAKAVFNEISITYNEQDGGFTTFMKVLYEGLKIKLTLPVSNQLAVVNNIKNLIKLCDDSKQIIVKVNTLGFILTNYAVLKENVYVFNDLYFDFIKSIRNNGCRTEHFMNDEIKWAETTPANSTTNRLQNFSLNRN</sequence>
<proteinExistence type="predicted"/>
<dbReference type="InterPro" id="IPR027417">
    <property type="entry name" value="P-loop_NTPase"/>
</dbReference>
<reference evidence="2" key="1">
    <citation type="submission" date="2019-08" db="EMBL/GenBank/DDBJ databases">
        <title>Comparative genome analysis confer to the adaptation heavy metal polluted environment.</title>
        <authorList>
            <person name="Li Y."/>
        </authorList>
    </citation>
    <scope>NUCLEOTIDE SEQUENCE [LARGE SCALE GENOMIC DNA]</scope>
    <source>
        <strain evidence="2">P1</strain>
    </source>
</reference>
<accession>A0A5C1HZW8</accession>
<dbReference type="AlphaFoldDB" id="A0A5C1HZW8"/>
<evidence type="ECO:0000313" key="2">
    <source>
        <dbReference type="EMBL" id="QEM11224.1"/>
    </source>
</evidence>
<dbReference type="RefSeq" id="WP_112573768.1">
    <property type="nucleotide sequence ID" value="NZ_CP043450.1"/>
</dbReference>
<dbReference type="EMBL" id="CP043450">
    <property type="protein sequence ID" value="QEM11224.1"/>
    <property type="molecule type" value="Genomic_DNA"/>
</dbReference>
<feature type="domain" description="NACHT" evidence="1">
    <location>
        <begin position="156"/>
        <end position="290"/>
    </location>
</feature>